<evidence type="ECO:0000313" key="3">
    <source>
        <dbReference type="EMBL" id="KAJ8929585.1"/>
    </source>
</evidence>
<dbReference type="PANTHER" id="PTHR46599">
    <property type="entry name" value="PIGGYBAC TRANSPOSABLE ELEMENT-DERIVED PROTEIN 4"/>
    <property type="match status" value="1"/>
</dbReference>
<accession>A0AAV8WU54</accession>
<evidence type="ECO:0000256" key="1">
    <source>
        <dbReference type="SAM" id="MobiDB-lite"/>
    </source>
</evidence>
<dbReference type="Proteomes" id="UP001162156">
    <property type="component" value="Unassembled WGS sequence"/>
</dbReference>
<sequence>MLCCFDRFFTSVHLLETLNFAALGTCLSNRKNVPIMKEKLQRGQSIFRCTNSGLLCMKWQDTKEVILMSNCHNPDLTTVSKKSKTGERQPIECPEAISFYRQKMGGVDRADQLVGLYGHDRKREETSEATKDNLPGM</sequence>
<feature type="region of interest" description="Disordered" evidence="1">
    <location>
        <begin position="118"/>
        <end position="137"/>
    </location>
</feature>
<feature type="domain" description="PiggyBac transposable element-derived protein" evidence="2">
    <location>
        <begin position="4"/>
        <end position="124"/>
    </location>
</feature>
<dbReference type="InterPro" id="IPR029526">
    <property type="entry name" value="PGBD"/>
</dbReference>
<evidence type="ECO:0000259" key="2">
    <source>
        <dbReference type="Pfam" id="PF13843"/>
    </source>
</evidence>
<comment type="caution">
    <text evidence="3">The sequence shown here is derived from an EMBL/GenBank/DDBJ whole genome shotgun (WGS) entry which is preliminary data.</text>
</comment>
<dbReference type="Pfam" id="PF13843">
    <property type="entry name" value="DDE_Tnp_1_7"/>
    <property type="match status" value="1"/>
</dbReference>
<dbReference type="AlphaFoldDB" id="A0AAV8WU54"/>
<protein>
    <recommendedName>
        <fullName evidence="2">PiggyBac transposable element-derived protein domain-containing protein</fullName>
    </recommendedName>
</protein>
<dbReference type="EMBL" id="JANEYF010004952">
    <property type="protein sequence ID" value="KAJ8929585.1"/>
    <property type="molecule type" value="Genomic_DNA"/>
</dbReference>
<feature type="compositionally biased region" description="Basic and acidic residues" evidence="1">
    <location>
        <begin position="118"/>
        <end position="131"/>
    </location>
</feature>
<organism evidence="3 4">
    <name type="scientific">Rhamnusium bicolor</name>
    <dbReference type="NCBI Taxonomy" id="1586634"/>
    <lineage>
        <taxon>Eukaryota</taxon>
        <taxon>Metazoa</taxon>
        <taxon>Ecdysozoa</taxon>
        <taxon>Arthropoda</taxon>
        <taxon>Hexapoda</taxon>
        <taxon>Insecta</taxon>
        <taxon>Pterygota</taxon>
        <taxon>Neoptera</taxon>
        <taxon>Endopterygota</taxon>
        <taxon>Coleoptera</taxon>
        <taxon>Polyphaga</taxon>
        <taxon>Cucujiformia</taxon>
        <taxon>Chrysomeloidea</taxon>
        <taxon>Cerambycidae</taxon>
        <taxon>Lepturinae</taxon>
        <taxon>Rhagiini</taxon>
        <taxon>Rhamnusium</taxon>
    </lineage>
</organism>
<name>A0AAV8WU54_9CUCU</name>
<keyword evidence="4" id="KW-1185">Reference proteome</keyword>
<dbReference type="PANTHER" id="PTHR46599:SF3">
    <property type="entry name" value="PIGGYBAC TRANSPOSABLE ELEMENT-DERIVED PROTEIN 4"/>
    <property type="match status" value="1"/>
</dbReference>
<gene>
    <name evidence="3" type="ORF">NQ314_017692</name>
</gene>
<reference evidence="3" key="1">
    <citation type="journal article" date="2023" name="Insect Mol. Biol.">
        <title>Genome sequencing provides insights into the evolution of gene families encoding plant cell wall-degrading enzymes in longhorned beetles.</title>
        <authorList>
            <person name="Shin N.R."/>
            <person name="Okamura Y."/>
            <person name="Kirsch R."/>
            <person name="Pauchet Y."/>
        </authorList>
    </citation>
    <scope>NUCLEOTIDE SEQUENCE</scope>
    <source>
        <strain evidence="3">RBIC_L_NR</strain>
    </source>
</reference>
<proteinExistence type="predicted"/>
<evidence type="ECO:0000313" key="4">
    <source>
        <dbReference type="Proteomes" id="UP001162156"/>
    </source>
</evidence>